<evidence type="ECO:0000256" key="8">
    <source>
        <dbReference type="ARBA" id="ARBA00022989"/>
    </source>
</evidence>
<evidence type="ECO:0000256" key="7">
    <source>
        <dbReference type="ARBA" id="ARBA00022882"/>
    </source>
</evidence>
<keyword evidence="10 13" id="KW-0472">Membrane</keyword>
<gene>
    <name evidence="15" type="ORF">ARMOST_12208</name>
</gene>
<feature type="domain" description="Ion transport" evidence="14">
    <location>
        <begin position="74"/>
        <end position="223"/>
    </location>
</feature>
<comment type="subcellular location">
    <subcellularLocation>
        <location evidence="1">Membrane</location>
        <topology evidence="1">Multi-pass membrane protein</topology>
    </subcellularLocation>
</comment>
<keyword evidence="11" id="KW-0325">Glycoprotein</keyword>
<evidence type="ECO:0000256" key="1">
    <source>
        <dbReference type="ARBA" id="ARBA00004141"/>
    </source>
</evidence>
<evidence type="ECO:0000256" key="10">
    <source>
        <dbReference type="ARBA" id="ARBA00023136"/>
    </source>
</evidence>
<dbReference type="InterPro" id="IPR050599">
    <property type="entry name" value="VDCC_alpha-1_subunit"/>
</dbReference>
<keyword evidence="16" id="KW-1185">Reference proteome</keyword>
<reference evidence="16" key="1">
    <citation type="journal article" date="2017" name="Nat. Ecol. Evol.">
        <title>Genome expansion and lineage-specific genetic innovations in the forest pathogenic fungi Armillaria.</title>
        <authorList>
            <person name="Sipos G."/>
            <person name="Prasanna A.N."/>
            <person name="Walter M.C."/>
            <person name="O'Connor E."/>
            <person name="Balint B."/>
            <person name="Krizsan K."/>
            <person name="Kiss B."/>
            <person name="Hess J."/>
            <person name="Varga T."/>
            <person name="Slot J."/>
            <person name="Riley R."/>
            <person name="Boka B."/>
            <person name="Rigling D."/>
            <person name="Barry K."/>
            <person name="Lee J."/>
            <person name="Mihaltcheva S."/>
            <person name="LaButti K."/>
            <person name="Lipzen A."/>
            <person name="Waldron R."/>
            <person name="Moloney N.M."/>
            <person name="Sperisen C."/>
            <person name="Kredics L."/>
            <person name="Vagvoelgyi C."/>
            <person name="Patrignani A."/>
            <person name="Fitzpatrick D."/>
            <person name="Nagy I."/>
            <person name="Doyle S."/>
            <person name="Anderson J.B."/>
            <person name="Grigoriev I.V."/>
            <person name="Gueldener U."/>
            <person name="Muensterkoetter M."/>
            <person name="Nagy L.G."/>
        </authorList>
    </citation>
    <scope>NUCLEOTIDE SEQUENCE [LARGE SCALE GENOMIC DNA]</scope>
    <source>
        <strain evidence="16">C18/9</strain>
    </source>
</reference>
<dbReference type="Proteomes" id="UP000219338">
    <property type="component" value="Unassembled WGS sequence"/>
</dbReference>
<keyword evidence="9" id="KW-0406">Ion transport</keyword>
<keyword evidence="3" id="KW-0109">Calcium transport</keyword>
<keyword evidence="5 13" id="KW-0812">Transmembrane</keyword>
<name>A0A284RJF2_ARMOS</name>
<evidence type="ECO:0000256" key="6">
    <source>
        <dbReference type="ARBA" id="ARBA00022837"/>
    </source>
</evidence>
<dbReference type="Pfam" id="PF00520">
    <property type="entry name" value="Ion_trans"/>
    <property type="match status" value="1"/>
</dbReference>
<evidence type="ECO:0000313" key="15">
    <source>
        <dbReference type="EMBL" id="SJL08837.1"/>
    </source>
</evidence>
<evidence type="ECO:0000256" key="11">
    <source>
        <dbReference type="ARBA" id="ARBA00023180"/>
    </source>
</evidence>
<protein>
    <recommendedName>
        <fullName evidence="14">Ion transport domain-containing protein</fullName>
    </recommendedName>
</protein>
<dbReference type="GO" id="GO:0005891">
    <property type="term" value="C:voltage-gated calcium channel complex"/>
    <property type="evidence" value="ECO:0007669"/>
    <property type="project" value="TreeGrafter"/>
</dbReference>
<evidence type="ECO:0000256" key="4">
    <source>
        <dbReference type="ARBA" id="ARBA00022673"/>
    </source>
</evidence>
<keyword evidence="4" id="KW-0107">Calcium channel</keyword>
<keyword evidence="8 13" id="KW-1133">Transmembrane helix</keyword>
<accession>A0A284RJF2</accession>
<dbReference type="OrthoDB" id="416585at2759"/>
<evidence type="ECO:0000256" key="3">
    <source>
        <dbReference type="ARBA" id="ARBA00022568"/>
    </source>
</evidence>
<evidence type="ECO:0000256" key="2">
    <source>
        <dbReference type="ARBA" id="ARBA00022448"/>
    </source>
</evidence>
<keyword evidence="7" id="KW-0851">Voltage-gated channel</keyword>
<dbReference type="Gene3D" id="1.10.287.70">
    <property type="match status" value="1"/>
</dbReference>
<evidence type="ECO:0000256" key="9">
    <source>
        <dbReference type="ARBA" id="ARBA00023065"/>
    </source>
</evidence>
<keyword evidence="6" id="KW-0106">Calcium</keyword>
<dbReference type="PANTHER" id="PTHR45628:SF7">
    <property type="entry name" value="VOLTAGE-DEPENDENT CALCIUM CHANNEL TYPE A SUBUNIT ALPHA-1"/>
    <property type="match status" value="1"/>
</dbReference>
<dbReference type="GO" id="GO:0098703">
    <property type="term" value="P:calcium ion import across plasma membrane"/>
    <property type="evidence" value="ECO:0007669"/>
    <property type="project" value="TreeGrafter"/>
</dbReference>
<feature type="transmembrane region" description="Helical" evidence="13">
    <location>
        <begin position="294"/>
        <end position="316"/>
    </location>
</feature>
<keyword evidence="12" id="KW-0407">Ion channel</keyword>
<evidence type="ECO:0000259" key="14">
    <source>
        <dbReference type="Pfam" id="PF00520"/>
    </source>
</evidence>
<feature type="transmembrane region" description="Helical" evidence="13">
    <location>
        <begin position="186"/>
        <end position="212"/>
    </location>
</feature>
<feature type="transmembrane region" description="Helical" evidence="13">
    <location>
        <begin position="267"/>
        <end position="287"/>
    </location>
</feature>
<organism evidence="15 16">
    <name type="scientific">Armillaria ostoyae</name>
    <name type="common">Armillaria root rot fungus</name>
    <dbReference type="NCBI Taxonomy" id="47428"/>
    <lineage>
        <taxon>Eukaryota</taxon>
        <taxon>Fungi</taxon>
        <taxon>Dikarya</taxon>
        <taxon>Basidiomycota</taxon>
        <taxon>Agaricomycotina</taxon>
        <taxon>Agaricomycetes</taxon>
        <taxon>Agaricomycetidae</taxon>
        <taxon>Agaricales</taxon>
        <taxon>Marasmiineae</taxon>
        <taxon>Physalacriaceae</taxon>
        <taxon>Armillaria</taxon>
    </lineage>
</organism>
<evidence type="ECO:0000256" key="5">
    <source>
        <dbReference type="ARBA" id="ARBA00022692"/>
    </source>
</evidence>
<dbReference type="InterPro" id="IPR005821">
    <property type="entry name" value="Ion_trans_dom"/>
</dbReference>
<dbReference type="AlphaFoldDB" id="A0A284RJF2"/>
<evidence type="ECO:0000313" key="16">
    <source>
        <dbReference type="Proteomes" id="UP000219338"/>
    </source>
</evidence>
<dbReference type="PANTHER" id="PTHR45628">
    <property type="entry name" value="VOLTAGE-DEPENDENT CALCIUM CHANNEL TYPE A SUBUNIT ALPHA-1"/>
    <property type="match status" value="1"/>
</dbReference>
<dbReference type="GO" id="GO:0008331">
    <property type="term" value="F:high voltage-gated calcium channel activity"/>
    <property type="evidence" value="ECO:0007669"/>
    <property type="project" value="TreeGrafter"/>
</dbReference>
<sequence length="321" mass="36105">MDDNTVNGPENDVTALEKSKHAVQFSQSFVLEPKPTFLSQINPFHSSVKSDYVLLPFQLSLKQAHDKTYRNIPIIGVQAFKGSLRRACYPSPTLGEDEIQIDDQFYGGYINPDTLNITNYIRLDGTPGTTIKGYICPIGQVCREQDNPQNNVESSDTMYYAALQVIIVASANGWSPLMYSMIDSEFFISCLFFIICIIILNFWLANLFVAVITNTFSAIRKETKTSAFGAGATEQLADEQDDGWPATDGHQVEHKNIAKVIYEYTRYFWVFLALVSLALQTTGTVNVSKVHEMVMYYGELAITLIFDLEIILRILASLPDW</sequence>
<keyword evidence="2" id="KW-0813">Transport</keyword>
<evidence type="ECO:0000256" key="12">
    <source>
        <dbReference type="ARBA" id="ARBA00023303"/>
    </source>
</evidence>
<evidence type="ECO:0000256" key="13">
    <source>
        <dbReference type="SAM" id="Phobius"/>
    </source>
</evidence>
<proteinExistence type="predicted"/>
<feature type="transmembrane region" description="Helical" evidence="13">
    <location>
        <begin position="157"/>
        <end position="174"/>
    </location>
</feature>
<dbReference type="STRING" id="47428.A0A284RJF2"/>
<dbReference type="EMBL" id="FUEG01000009">
    <property type="protein sequence ID" value="SJL08837.1"/>
    <property type="molecule type" value="Genomic_DNA"/>
</dbReference>